<feature type="transmembrane region" description="Helical" evidence="1">
    <location>
        <begin position="55"/>
        <end position="77"/>
    </location>
</feature>
<reference evidence="2" key="1">
    <citation type="journal article" date="2014" name="Int. J. Syst. Evol. Microbiol.">
        <title>Complete genome sequence of Corynebacterium casei LMG S-19264T (=DSM 44701T), isolated from a smear-ripened cheese.</title>
        <authorList>
            <consortium name="US DOE Joint Genome Institute (JGI-PGF)"/>
            <person name="Walter F."/>
            <person name="Albersmeier A."/>
            <person name="Kalinowski J."/>
            <person name="Ruckert C."/>
        </authorList>
    </citation>
    <scope>NUCLEOTIDE SEQUENCE</scope>
    <source>
        <strain evidence="2">VKM B-2555</strain>
    </source>
</reference>
<sequence length="151" mass="15135">MLARIAGRLIMAPLGFVAGLAVGFLTLALISSNHFGDVLLFPDEVALFGADLTLGFWTAAFVLGPFVGAPAVVAVLIGELFAIRSFAYYALAGAATAVLPWAALPSGVDGPLFSLADIAACGAAAGLAHWLVAGRCAGVITDEPPAPPSAA</sequence>
<organism evidence="2 3">
    <name type="scientific">Methylopila jiangsuensis</name>
    <dbReference type="NCBI Taxonomy" id="586230"/>
    <lineage>
        <taxon>Bacteria</taxon>
        <taxon>Pseudomonadati</taxon>
        <taxon>Pseudomonadota</taxon>
        <taxon>Alphaproteobacteria</taxon>
        <taxon>Hyphomicrobiales</taxon>
        <taxon>Methylopilaceae</taxon>
        <taxon>Methylopila</taxon>
    </lineage>
</organism>
<feature type="transmembrane region" description="Helical" evidence="1">
    <location>
        <begin position="12"/>
        <end position="35"/>
    </location>
</feature>
<protein>
    <submittedName>
        <fullName evidence="2">Uncharacterized protein</fullName>
    </submittedName>
</protein>
<name>A0A9W6N454_9HYPH</name>
<dbReference type="AlphaFoldDB" id="A0A9W6N454"/>
<feature type="transmembrane region" description="Helical" evidence="1">
    <location>
        <begin position="110"/>
        <end position="132"/>
    </location>
</feature>
<dbReference type="EMBL" id="BSFK01000010">
    <property type="protein sequence ID" value="GLK76990.1"/>
    <property type="molecule type" value="Genomic_DNA"/>
</dbReference>
<reference evidence="2" key="2">
    <citation type="submission" date="2023-01" db="EMBL/GenBank/DDBJ databases">
        <authorList>
            <person name="Sun Q."/>
            <person name="Evtushenko L."/>
        </authorList>
    </citation>
    <scope>NUCLEOTIDE SEQUENCE</scope>
    <source>
        <strain evidence="2">VKM B-2555</strain>
    </source>
</reference>
<evidence type="ECO:0000256" key="1">
    <source>
        <dbReference type="SAM" id="Phobius"/>
    </source>
</evidence>
<keyword evidence="3" id="KW-1185">Reference proteome</keyword>
<dbReference type="RefSeq" id="WP_271204832.1">
    <property type="nucleotide sequence ID" value="NZ_BSFK01000010.1"/>
</dbReference>
<feature type="transmembrane region" description="Helical" evidence="1">
    <location>
        <begin position="86"/>
        <end position="104"/>
    </location>
</feature>
<keyword evidence="1" id="KW-1133">Transmembrane helix</keyword>
<proteinExistence type="predicted"/>
<accession>A0A9W6N454</accession>
<evidence type="ECO:0000313" key="3">
    <source>
        <dbReference type="Proteomes" id="UP001143364"/>
    </source>
</evidence>
<comment type="caution">
    <text evidence="2">The sequence shown here is derived from an EMBL/GenBank/DDBJ whole genome shotgun (WGS) entry which is preliminary data.</text>
</comment>
<evidence type="ECO:0000313" key="2">
    <source>
        <dbReference type="EMBL" id="GLK76990.1"/>
    </source>
</evidence>
<keyword evidence="1" id="KW-0812">Transmembrane</keyword>
<keyword evidence="1" id="KW-0472">Membrane</keyword>
<gene>
    <name evidence="2" type="ORF">GCM10008171_22440</name>
</gene>
<dbReference type="Proteomes" id="UP001143364">
    <property type="component" value="Unassembled WGS sequence"/>
</dbReference>